<evidence type="ECO:0000259" key="6">
    <source>
        <dbReference type="Pfam" id="PF04893"/>
    </source>
</evidence>
<feature type="transmembrane region" description="Helical" evidence="5">
    <location>
        <begin position="40"/>
        <end position="63"/>
    </location>
</feature>
<sequence length="245" mass="25267">MTKLPPTPIAPPAPRPADLLTRPAVFFEALHRLPPSAGRYLWLVALASATSGISTTLLARHVLGAQSSILSGAAGGSAISPLFNYGSAAFASVFVTVLLWLALWGLGALGAGPAGRAAEVYGAAFLPTLIWAAVLLPVALLFAPQVAVAAPDLSGLSGAALQKALQTYILKVQEVSGGNPVNKVTTWLGYAVYLWQFALAFVGFRVLTGNQNKAWRGVLYPLALLLVLAAAAWLASKSVGSLLGG</sequence>
<dbReference type="InterPro" id="IPR006977">
    <property type="entry name" value="Yip1_dom"/>
</dbReference>
<accession>A0ABY5YI75</accession>
<evidence type="ECO:0000313" key="8">
    <source>
        <dbReference type="Proteomes" id="UP001060261"/>
    </source>
</evidence>
<keyword evidence="8" id="KW-1185">Reference proteome</keyword>
<name>A0ABY5YI75_9DEIO</name>
<feature type="transmembrane region" description="Helical" evidence="5">
    <location>
        <begin position="219"/>
        <end position="236"/>
    </location>
</feature>
<organism evidence="7 8">
    <name type="scientific">Deinococcus rubellus</name>
    <dbReference type="NCBI Taxonomy" id="1889240"/>
    <lineage>
        <taxon>Bacteria</taxon>
        <taxon>Thermotogati</taxon>
        <taxon>Deinococcota</taxon>
        <taxon>Deinococci</taxon>
        <taxon>Deinococcales</taxon>
        <taxon>Deinococcaceae</taxon>
        <taxon>Deinococcus</taxon>
    </lineage>
</organism>
<evidence type="ECO:0000256" key="2">
    <source>
        <dbReference type="ARBA" id="ARBA00022692"/>
    </source>
</evidence>
<dbReference type="Pfam" id="PF04893">
    <property type="entry name" value="Yip1"/>
    <property type="match status" value="1"/>
</dbReference>
<feature type="transmembrane region" description="Helical" evidence="5">
    <location>
        <begin position="121"/>
        <end position="143"/>
    </location>
</feature>
<keyword evidence="3 5" id="KW-1133">Transmembrane helix</keyword>
<protein>
    <recommendedName>
        <fullName evidence="6">Yip1 domain-containing protein</fullName>
    </recommendedName>
</protein>
<feature type="transmembrane region" description="Helical" evidence="5">
    <location>
        <begin position="83"/>
        <end position="109"/>
    </location>
</feature>
<feature type="domain" description="Yip1" evidence="6">
    <location>
        <begin position="18"/>
        <end position="230"/>
    </location>
</feature>
<dbReference type="RefSeq" id="WP_260560245.1">
    <property type="nucleotide sequence ID" value="NZ_BAABEC010000020.1"/>
</dbReference>
<keyword evidence="2 5" id="KW-0812">Transmembrane</keyword>
<evidence type="ECO:0000256" key="1">
    <source>
        <dbReference type="ARBA" id="ARBA00004141"/>
    </source>
</evidence>
<dbReference type="EMBL" id="CP104213">
    <property type="protein sequence ID" value="UWX63969.1"/>
    <property type="molecule type" value="Genomic_DNA"/>
</dbReference>
<evidence type="ECO:0000256" key="3">
    <source>
        <dbReference type="ARBA" id="ARBA00022989"/>
    </source>
</evidence>
<reference evidence="7" key="1">
    <citation type="submission" date="2022-09" db="EMBL/GenBank/DDBJ databases">
        <title>genome sequence of Deinococcus rubellus.</title>
        <authorList>
            <person name="Srinivasan S."/>
        </authorList>
    </citation>
    <scope>NUCLEOTIDE SEQUENCE</scope>
    <source>
        <strain evidence="7">Ant6</strain>
    </source>
</reference>
<comment type="subcellular location">
    <subcellularLocation>
        <location evidence="1">Membrane</location>
        <topology evidence="1">Multi-pass membrane protein</topology>
    </subcellularLocation>
</comment>
<evidence type="ECO:0000256" key="4">
    <source>
        <dbReference type="ARBA" id="ARBA00023136"/>
    </source>
</evidence>
<gene>
    <name evidence="7" type="ORF">N0D28_14805</name>
</gene>
<feature type="transmembrane region" description="Helical" evidence="5">
    <location>
        <begin position="187"/>
        <end position="207"/>
    </location>
</feature>
<proteinExistence type="predicted"/>
<keyword evidence="4 5" id="KW-0472">Membrane</keyword>
<evidence type="ECO:0000256" key="5">
    <source>
        <dbReference type="SAM" id="Phobius"/>
    </source>
</evidence>
<evidence type="ECO:0000313" key="7">
    <source>
        <dbReference type="EMBL" id="UWX63969.1"/>
    </source>
</evidence>
<dbReference type="Proteomes" id="UP001060261">
    <property type="component" value="Chromosome"/>
</dbReference>